<dbReference type="Proteomes" id="UP000016620">
    <property type="component" value="Unassembled WGS sequence"/>
</dbReference>
<organism evidence="1 2">
    <name type="scientific">Campylobacter concisus UNSWCS</name>
    <dbReference type="NCBI Taxonomy" id="1242968"/>
    <lineage>
        <taxon>Bacteria</taxon>
        <taxon>Pseudomonadati</taxon>
        <taxon>Campylobacterota</taxon>
        <taxon>Epsilonproteobacteria</taxon>
        <taxon>Campylobacterales</taxon>
        <taxon>Campylobacteraceae</taxon>
        <taxon>Campylobacter</taxon>
    </lineage>
</organism>
<gene>
    <name evidence="1" type="ORF">UNSWCS_574</name>
</gene>
<name>U2F652_9BACT</name>
<evidence type="ECO:0000313" key="2">
    <source>
        <dbReference type="Proteomes" id="UP000016620"/>
    </source>
</evidence>
<sequence length="44" mass="5342">MGIDAINFFKEKLSKQEYIHQNRAKRYTKTLNFYLYLLALWSQG</sequence>
<accession>U2F652</accession>
<dbReference type="EMBL" id="ANNG01000053">
    <property type="protein sequence ID" value="ERJ25742.1"/>
    <property type="molecule type" value="Genomic_DNA"/>
</dbReference>
<dbReference type="PATRIC" id="fig|1242968.3.peg.1977"/>
<dbReference type="AlphaFoldDB" id="U2F652"/>
<evidence type="ECO:0000313" key="1">
    <source>
        <dbReference type="EMBL" id="ERJ25742.1"/>
    </source>
</evidence>
<comment type="caution">
    <text evidence="1">The sequence shown here is derived from an EMBL/GenBank/DDBJ whole genome shotgun (WGS) entry which is preliminary data.</text>
</comment>
<proteinExistence type="predicted"/>
<protein>
    <submittedName>
        <fullName evidence="1">Uncharacterized protein</fullName>
    </submittedName>
</protein>
<reference evidence="1 2" key="1">
    <citation type="journal article" date="2013" name="BMC Genomics">
        <title>Comparative genomics of Campylobacter concisus isolates reveals genetic diversity and provides insights into disease association.</title>
        <authorList>
            <person name="Deshpande N.P."/>
            <person name="Kaakoush N.O."/>
            <person name="Wilkins M.R."/>
            <person name="Mitchell H.M."/>
        </authorList>
    </citation>
    <scope>NUCLEOTIDE SEQUENCE [LARGE SCALE GENOMIC DNA]</scope>
    <source>
        <strain evidence="1 2">UNSWCS</strain>
    </source>
</reference>